<evidence type="ECO:0000256" key="2">
    <source>
        <dbReference type="RuleBase" id="RU362097"/>
    </source>
</evidence>
<dbReference type="Pfam" id="PF02321">
    <property type="entry name" value="OEP"/>
    <property type="match status" value="2"/>
</dbReference>
<dbReference type="PANTHER" id="PTHR30203:SF25">
    <property type="entry name" value="OUTER MEMBRANE PROTEIN-RELATED"/>
    <property type="match status" value="1"/>
</dbReference>
<dbReference type="AlphaFoldDB" id="A0A1P8K392"/>
<dbReference type="GO" id="GO:0015562">
    <property type="term" value="F:efflux transmembrane transporter activity"/>
    <property type="evidence" value="ECO:0007669"/>
    <property type="project" value="InterPro"/>
</dbReference>
<dbReference type="GO" id="GO:0005886">
    <property type="term" value="C:plasma membrane"/>
    <property type="evidence" value="ECO:0007669"/>
    <property type="project" value="UniProtKB-SubCell"/>
</dbReference>
<proteinExistence type="inferred from homology"/>
<keyword evidence="2" id="KW-0812">Transmembrane</keyword>
<evidence type="ECO:0000313" key="3">
    <source>
        <dbReference type="EMBL" id="APW40469.1"/>
    </source>
</evidence>
<evidence type="ECO:0008006" key="5">
    <source>
        <dbReference type="Google" id="ProtNLM"/>
    </source>
</evidence>
<dbReference type="PANTHER" id="PTHR30203">
    <property type="entry name" value="OUTER MEMBRANE CATION EFFLUX PROTEIN"/>
    <property type="match status" value="1"/>
</dbReference>
<gene>
    <name evidence="3" type="ORF">RD110_04585</name>
</gene>
<organism evidence="3 4">
    <name type="scientific">Rhodoferax koreensis</name>
    <dbReference type="NCBI Taxonomy" id="1842727"/>
    <lineage>
        <taxon>Bacteria</taxon>
        <taxon>Pseudomonadati</taxon>
        <taxon>Pseudomonadota</taxon>
        <taxon>Betaproteobacteria</taxon>
        <taxon>Burkholderiales</taxon>
        <taxon>Comamonadaceae</taxon>
        <taxon>Rhodoferax</taxon>
    </lineage>
</organism>
<dbReference type="Gene3D" id="2.20.200.10">
    <property type="entry name" value="Outer membrane efflux proteins (OEP)"/>
    <property type="match status" value="1"/>
</dbReference>
<dbReference type="InterPro" id="IPR010131">
    <property type="entry name" value="MdtP/NodT-like"/>
</dbReference>
<keyword evidence="2" id="KW-0449">Lipoprotein</keyword>
<dbReference type="SUPFAM" id="SSF56954">
    <property type="entry name" value="Outer membrane efflux proteins (OEP)"/>
    <property type="match status" value="1"/>
</dbReference>
<dbReference type="Proteomes" id="UP000186609">
    <property type="component" value="Chromosome"/>
</dbReference>
<keyword evidence="2" id="KW-1134">Transmembrane beta strand</keyword>
<dbReference type="EMBL" id="CP019236">
    <property type="protein sequence ID" value="APW40469.1"/>
    <property type="molecule type" value="Genomic_DNA"/>
</dbReference>
<sequence>MATLLPAIVAGCAAPALPTLPVAAPAQWRQAPGQTVAAPAPDLQSWWKALGDPQLDALVEQALAQNLTLAQARSRLRQARILAGRDNMAYRPSVSAGARTLQDVSATDTYFQASLDAVWELGLFGARESIQRAGQARLDTAAASTQAARVSLVAEVVRSYADLRAAQVQQDLLQHMADLDAQSLALFSVQRQQRLGAPEERAQAEIRIAQTRAQQSQPRQIAEHAAQGLAVLLGQATPDAAWRTASSWPPRSQPGLRDFRLQQVPTDLLRYRPEIRSAEADVLKSAAELGSATSELYPRITLGASLLYAHNITQNRRTNTDNVPALGPLIDIPLFDWGRRRAAVDAQKEALDASLLAYRQAVLEGVSETESALSALQLSGERRQQLQTARDLLARRVDDQATLARLGLASRLDGLGAERAALQASMEVAAAEAAHTQAFVALYKALGGAPIPADEADGLASRTAQAAP</sequence>
<protein>
    <recommendedName>
        <fullName evidence="5">RND transporter</fullName>
    </recommendedName>
</protein>
<dbReference type="Gene3D" id="1.20.1600.10">
    <property type="entry name" value="Outer membrane efflux proteins (OEP)"/>
    <property type="match status" value="1"/>
</dbReference>
<accession>A0A1P8K392</accession>
<keyword evidence="2" id="KW-0472">Membrane</keyword>
<dbReference type="STRING" id="1842727.RD110_04585"/>
<keyword evidence="4" id="KW-1185">Reference proteome</keyword>
<evidence type="ECO:0000256" key="1">
    <source>
        <dbReference type="ARBA" id="ARBA00007613"/>
    </source>
</evidence>
<comment type="similarity">
    <text evidence="1 2">Belongs to the outer membrane factor (OMF) (TC 1.B.17) family.</text>
</comment>
<reference evidence="3 4" key="1">
    <citation type="submission" date="2017-01" db="EMBL/GenBank/DDBJ databases">
        <authorList>
            <person name="Mah S.A."/>
            <person name="Swanson W.J."/>
            <person name="Moy G.W."/>
            <person name="Vacquier V.D."/>
        </authorList>
    </citation>
    <scope>NUCLEOTIDE SEQUENCE [LARGE SCALE GENOMIC DNA]</scope>
    <source>
        <strain evidence="3 4">DCY110</strain>
    </source>
</reference>
<name>A0A1P8K392_9BURK</name>
<keyword evidence="2" id="KW-0564">Palmitate</keyword>
<dbReference type="NCBIfam" id="TIGR01845">
    <property type="entry name" value="outer_NodT"/>
    <property type="match status" value="1"/>
</dbReference>
<dbReference type="InterPro" id="IPR003423">
    <property type="entry name" value="OMP_efflux"/>
</dbReference>
<dbReference type="KEGG" id="rhy:RD110_04585"/>
<comment type="subcellular location">
    <subcellularLocation>
        <location evidence="2">Cell membrane</location>
        <topology evidence="2">Lipid-anchor</topology>
    </subcellularLocation>
</comment>
<evidence type="ECO:0000313" key="4">
    <source>
        <dbReference type="Proteomes" id="UP000186609"/>
    </source>
</evidence>